<keyword evidence="3" id="KW-1185">Reference proteome</keyword>
<dbReference type="Proteomes" id="UP000283269">
    <property type="component" value="Unassembled WGS sequence"/>
</dbReference>
<proteinExistence type="predicted"/>
<feature type="compositionally biased region" description="Acidic residues" evidence="1">
    <location>
        <begin position="796"/>
        <end position="805"/>
    </location>
</feature>
<feature type="region of interest" description="Disordered" evidence="1">
    <location>
        <begin position="427"/>
        <end position="603"/>
    </location>
</feature>
<dbReference type="AlphaFoldDB" id="A0A409VLH9"/>
<feature type="compositionally biased region" description="Basic and acidic residues" evidence="1">
    <location>
        <begin position="109"/>
        <end position="123"/>
    </location>
</feature>
<name>A0A409VLH9_PSICY</name>
<dbReference type="OrthoDB" id="3195323at2759"/>
<dbReference type="EMBL" id="NHYD01003976">
    <property type="protein sequence ID" value="PPQ67124.1"/>
    <property type="molecule type" value="Genomic_DNA"/>
</dbReference>
<organism evidence="2 3">
    <name type="scientific">Psilocybe cyanescens</name>
    <dbReference type="NCBI Taxonomy" id="93625"/>
    <lineage>
        <taxon>Eukaryota</taxon>
        <taxon>Fungi</taxon>
        <taxon>Dikarya</taxon>
        <taxon>Basidiomycota</taxon>
        <taxon>Agaricomycotina</taxon>
        <taxon>Agaricomycetes</taxon>
        <taxon>Agaricomycetidae</taxon>
        <taxon>Agaricales</taxon>
        <taxon>Agaricineae</taxon>
        <taxon>Strophariaceae</taxon>
        <taxon>Psilocybe</taxon>
    </lineage>
</organism>
<feature type="compositionally biased region" description="Polar residues" evidence="1">
    <location>
        <begin position="223"/>
        <end position="241"/>
    </location>
</feature>
<feature type="compositionally biased region" description="Low complexity" evidence="1">
    <location>
        <begin position="242"/>
        <end position="260"/>
    </location>
</feature>
<feature type="compositionally biased region" description="Polar residues" evidence="1">
    <location>
        <begin position="534"/>
        <end position="546"/>
    </location>
</feature>
<feature type="region of interest" description="Disordered" evidence="1">
    <location>
        <begin position="167"/>
        <end position="377"/>
    </location>
</feature>
<protein>
    <submittedName>
        <fullName evidence="2">Uncharacterized protein</fullName>
    </submittedName>
</protein>
<feature type="compositionally biased region" description="Basic residues" evidence="1">
    <location>
        <begin position="473"/>
        <end position="482"/>
    </location>
</feature>
<gene>
    <name evidence="2" type="ORF">CVT25_005725</name>
</gene>
<feature type="compositionally biased region" description="Low complexity" evidence="1">
    <location>
        <begin position="84"/>
        <end position="108"/>
    </location>
</feature>
<feature type="compositionally biased region" description="Polar residues" evidence="1">
    <location>
        <begin position="575"/>
        <end position="603"/>
    </location>
</feature>
<feature type="compositionally biased region" description="Polar residues" evidence="1">
    <location>
        <begin position="302"/>
        <end position="314"/>
    </location>
</feature>
<feature type="region of interest" description="Disordered" evidence="1">
    <location>
        <begin position="1"/>
        <end position="133"/>
    </location>
</feature>
<sequence>MPSALPPADPGKQWWSISRSSSSKDLRQKSVQDSQPQRPTPQVKSSGKFNSFASVIGFKSKKPHPSLAIQDPPMTMNSNANVVSLPSPSPLSDTTRPTSTSKSTSSTRSRVDSMPRTPVDSHRDHRHSLLTLSDSDPFAGRLMIAVPVPHLPSDPNRLSAYSNPSVTDLVQRKGDPPTFNRISYASSSSNSHNHALDIPSINSPVSSKERQEFRELRKKRSIPSMQSKQLGQLQTQASLLPTTGSRNRSGSSTTGSDSHSMQMADGPTRPKLRARGMTDTATSHQAGFFVEERSSARKLFQKSPSASHGPSSPEFSGPQERPISPRVVIRQASSSRLQHPPSAPPTHRLPPPPRSPSKDSSNRPSSSHSQVESPISSSMSFSSAISLTNDMFANPPFAYVDDDKGTSGRSIFSQNTYDELEISMFENEPRTAPSSPRTLKKALSQQSLSRRFRASPPPIPKTPPDSQVEKGNRKQRTFHHPRLPIPPIPLPSLASTSGFTPTPFPCISDSGTSPVLERRRTSTASSTGRRRLFSHSSQNRPSTAQPSSTTDDDSFSLFSLRSDAESHHAPHRPSKTSTNKSIPTSSFWEEGSSENMPHSPVRSNYEYTPQAIMSKADLAKLEASVDNSPLKSTRARGFSVLSASTVASDLDNGSEIIPIGLSPPPPPSRSNYTTRMSTSSAKKSPASSSLPQRPHTSPISDIPVQNDIDDNFSQATSSAVSQVTIVRPRTPPALISLPPPPRRQRPTLLTQPEILEGSRIRGPPSAKSAKAGSMRISTVEKAMHRKSIMRKASFLEIDDETDQETEPERVDERINGSFLDLARESFDSTRSDT</sequence>
<dbReference type="InParanoid" id="A0A409VLH9"/>
<evidence type="ECO:0000313" key="2">
    <source>
        <dbReference type="EMBL" id="PPQ67124.1"/>
    </source>
</evidence>
<feature type="compositionally biased region" description="Polar residues" evidence="1">
    <location>
        <begin position="432"/>
        <end position="449"/>
    </location>
</feature>
<feature type="compositionally biased region" description="Polar residues" evidence="1">
    <location>
        <begin position="31"/>
        <end position="53"/>
    </location>
</feature>
<evidence type="ECO:0000256" key="1">
    <source>
        <dbReference type="SAM" id="MobiDB-lite"/>
    </source>
</evidence>
<accession>A0A409VLH9</accession>
<feature type="region of interest" description="Disordered" evidence="1">
    <location>
        <begin position="653"/>
        <end position="710"/>
    </location>
</feature>
<reference evidence="2 3" key="1">
    <citation type="journal article" date="2018" name="Evol. Lett.">
        <title>Horizontal gene cluster transfer increased hallucinogenic mushroom diversity.</title>
        <authorList>
            <person name="Reynolds H.T."/>
            <person name="Vijayakumar V."/>
            <person name="Gluck-Thaler E."/>
            <person name="Korotkin H.B."/>
            <person name="Matheny P.B."/>
            <person name="Slot J.C."/>
        </authorList>
    </citation>
    <scope>NUCLEOTIDE SEQUENCE [LARGE SCALE GENOMIC DNA]</scope>
    <source>
        <strain evidence="2 3">2631</strain>
    </source>
</reference>
<evidence type="ECO:0000313" key="3">
    <source>
        <dbReference type="Proteomes" id="UP000283269"/>
    </source>
</evidence>
<comment type="caution">
    <text evidence="2">The sequence shown here is derived from an EMBL/GenBank/DDBJ whole genome shotgun (WGS) entry which is preliminary data.</text>
</comment>
<feature type="compositionally biased region" description="Low complexity" evidence="1">
    <location>
        <begin position="362"/>
        <end position="377"/>
    </location>
</feature>
<feature type="compositionally biased region" description="Pro residues" evidence="1">
    <location>
        <begin position="341"/>
        <end position="355"/>
    </location>
</feature>
<feature type="compositionally biased region" description="Polar residues" evidence="1">
    <location>
        <begin position="690"/>
        <end position="699"/>
    </location>
</feature>
<feature type="compositionally biased region" description="Low complexity" evidence="1">
    <location>
        <begin position="677"/>
        <end position="689"/>
    </location>
</feature>
<feature type="region of interest" description="Disordered" evidence="1">
    <location>
        <begin position="794"/>
        <end position="833"/>
    </location>
</feature>
<feature type="compositionally biased region" description="Basic and acidic residues" evidence="1">
    <location>
        <begin position="821"/>
        <end position="833"/>
    </location>
</feature>